<organism evidence="1 2">
    <name type="scientific">Streblomastix strix</name>
    <dbReference type="NCBI Taxonomy" id="222440"/>
    <lineage>
        <taxon>Eukaryota</taxon>
        <taxon>Metamonada</taxon>
        <taxon>Preaxostyla</taxon>
        <taxon>Oxymonadida</taxon>
        <taxon>Streblomastigidae</taxon>
        <taxon>Streblomastix</taxon>
    </lineage>
</organism>
<gene>
    <name evidence="1" type="ORF">EZS28_040745</name>
</gene>
<feature type="non-terminal residue" evidence="1">
    <location>
        <position position="1"/>
    </location>
</feature>
<dbReference type="EMBL" id="SNRW01022548">
    <property type="protein sequence ID" value="KAA6363728.1"/>
    <property type="molecule type" value="Genomic_DNA"/>
</dbReference>
<name>A0A5J4U058_9EUKA</name>
<evidence type="ECO:0000313" key="1">
    <source>
        <dbReference type="EMBL" id="KAA6363728.1"/>
    </source>
</evidence>
<evidence type="ECO:0000313" key="2">
    <source>
        <dbReference type="Proteomes" id="UP000324800"/>
    </source>
</evidence>
<proteinExistence type="predicted"/>
<dbReference type="AlphaFoldDB" id="A0A5J4U058"/>
<sequence length="29" mass="3091">FTFKIGGRPITPISLPALKALIAEPIAVR</sequence>
<accession>A0A5J4U058</accession>
<reference evidence="1 2" key="1">
    <citation type="submission" date="2019-03" db="EMBL/GenBank/DDBJ databases">
        <title>Single cell metagenomics reveals metabolic interactions within the superorganism composed of flagellate Streblomastix strix and complex community of Bacteroidetes bacteria on its surface.</title>
        <authorList>
            <person name="Treitli S.C."/>
            <person name="Kolisko M."/>
            <person name="Husnik F."/>
            <person name="Keeling P."/>
            <person name="Hampl V."/>
        </authorList>
    </citation>
    <scope>NUCLEOTIDE SEQUENCE [LARGE SCALE GENOMIC DNA]</scope>
    <source>
        <strain evidence="1">ST1C</strain>
    </source>
</reference>
<dbReference type="Proteomes" id="UP000324800">
    <property type="component" value="Unassembled WGS sequence"/>
</dbReference>
<protein>
    <submittedName>
        <fullName evidence="1">Uncharacterized protein</fullName>
    </submittedName>
</protein>
<comment type="caution">
    <text evidence="1">The sequence shown here is derived from an EMBL/GenBank/DDBJ whole genome shotgun (WGS) entry which is preliminary data.</text>
</comment>